<dbReference type="EMBL" id="CP012502">
    <property type="protein sequence ID" value="AOM83049.1"/>
    <property type="molecule type" value="Genomic_DNA"/>
</dbReference>
<feature type="transmembrane region" description="Helical" evidence="1">
    <location>
        <begin position="17"/>
        <end position="35"/>
    </location>
</feature>
<dbReference type="AlphaFoldDB" id="A0A1D7QVQ3"/>
<keyword evidence="3" id="KW-1185">Reference proteome</keyword>
<feature type="transmembrane region" description="Helical" evidence="1">
    <location>
        <begin position="240"/>
        <end position="264"/>
    </location>
</feature>
<organism evidence="2 3">
    <name type="scientific">Salisediminibacterium beveridgei</name>
    <dbReference type="NCBI Taxonomy" id="632773"/>
    <lineage>
        <taxon>Bacteria</taxon>
        <taxon>Bacillati</taxon>
        <taxon>Bacillota</taxon>
        <taxon>Bacilli</taxon>
        <taxon>Bacillales</taxon>
        <taxon>Bacillaceae</taxon>
        <taxon>Salisediminibacterium</taxon>
    </lineage>
</organism>
<feature type="transmembrane region" description="Helical" evidence="1">
    <location>
        <begin position="148"/>
        <end position="170"/>
    </location>
</feature>
<evidence type="ECO:0000256" key="1">
    <source>
        <dbReference type="SAM" id="Phobius"/>
    </source>
</evidence>
<evidence type="ECO:0000313" key="2">
    <source>
        <dbReference type="EMBL" id="AOM83049.1"/>
    </source>
</evidence>
<dbReference type="KEGG" id="bbev:BBEV_1688"/>
<sequence>MWLALFRKEWQDSLPRFLLIMILNTLGFLIMLYLIEQESFLFLLIALPLIIVHVIYLFFEWLIAFSREWRSNTHVQWLNLPVSGWALITSKMAAGLSQFLISLIYAMIAAYVMLTRIISVGQEGNSVYTDMTSVIEPVRQAYLEFSPFILAVILHGAVMIGLAAVFIYLMAKAFKPLGWLIGIVLTFVVNWMISWLSDQVWFQSVQTFIPLLRSDDVIERLTILFTDFSDVAIDQTGGDVLYLGQIVTILAGYLLALGIFRWLLDKYVEA</sequence>
<keyword evidence="1" id="KW-0812">Transmembrane</keyword>
<protein>
    <recommendedName>
        <fullName evidence="4">ABC-2 type transport system permease protein</fullName>
    </recommendedName>
</protein>
<feature type="transmembrane region" description="Helical" evidence="1">
    <location>
        <begin position="177"/>
        <end position="196"/>
    </location>
</feature>
<proteinExistence type="predicted"/>
<name>A0A1D7QVQ3_9BACI</name>
<keyword evidence="1" id="KW-0472">Membrane</keyword>
<feature type="transmembrane region" description="Helical" evidence="1">
    <location>
        <begin position="99"/>
        <end position="118"/>
    </location>
</feature>
<dbReference type="OrthoDB" id="2884965at2"/>
<keyword evidence="1" id="KW-1133">Transmembrane helix</keyword>
<accession>A0A1D7QVQ3</accession>
<evidence type="ECO:0008006" key="4">
    <source>
        <dbReference type="Google" id="ProtNLM"/>
    </source>
</evidence>
<gene>
    <name evidence="2" type="ORF">BBEV_1688</name>
</gene>
<dbReference type="Proteomes" id="UP000094463">
    <property type="component" value="Chromosome"/>
</dbReference>
<dbReference type="RefSeq" id="WP_069365069.1">
    <property type="nucleotide sequence ID" value="NZ_CP012502.1"/>
</dbReference>
<evidence type="ECO:0000313" key="3">
    <source>
        <dbReference type="Proteomes" id="UP000094463"/>
    </source>
</evidence>
<reference evidence="2 3" key="1">
    <citation type="submission" date="2015-08" db="EMBL/GenBank/DDBJ databases">
        <title>The complete genome sequence of Bacillus beveridgei MLTeJB.</title>
        <authorList>
            <person name="Hanson T.E."/>
            <person name="Mesa C."/>
            <person name="Basesman S.M."/>
            <person name="Oremland R.S."/>
        </authorList>
    </citation>
    <scope>NUCLEOTIDE SEQUENCE [LARGE SCALE GENOMIC DNA]</scope>
    <source>
        <strain evidence="2 3">MLTeJB</strain>
    </source>
</reference>
<dbReference type="STRING" id="632773.BBEV_1688"/>
<feature type="transmembrane region" description="Helical" evidence="1">
    <location>
        <begin position="41"/>
        <end position="63"/>
    </location>
</feature>